<dbReference type="GO" id="GO:0003700">
    <property type="term" value="F:DNA-binding transcription factor activity"/>
    <property type="evidence" value="ECO:0007669"/>
    <property type="project" value="InterPro"/>
</dbReference>
<keyword evidence="2" id="KW-0238">DNA-binding</keyword>
<evidence type="ECO:0000256" key="1">
    <source>
        <dbReference type="ARBA" id="ARBA00023015"/>
    </source>
</evidence>
<dbReference type="InterPro" id="IPR036388">
    <property type="entry name" value="WH-like_DNA-bd_sf"/>
</dbReference>
<dbReference type="SMART" id="SM00345">
    <property type="entry name" value="HTH_GNTR"/>
    <property type="match status" value="1"/>
</dbReference>
<dbReference type="PANTHER" id="PTHR44846:SF1">
    <property type="entry name" value="MANNOSYL-D-GLYCERATE TRANSPORT_METABOLISM SYSTEM REPRESSOR MNGR-RELATED"/>
    <property type="match status" value="1"/>
</dbReference>
<name>A0A645AZ96_9ZZZZ</name>
<feature type="domain" description="HTH gntR-type" evidence="4">
    <location>
        <begin position="31"/>
        <end position="86"/>
    </location>
</feature>
<dbReference type="InterPro" id="IPR036390">
    <property type="entry name" value="WH_DNA-bd_sf"/>
</dbReference>
<organism evidence="5">
    <name type="scientific">bioreactor metagenome</name>
    <dbReference type="NCBI Taxonomy" id="1076179"/>
    <lineage>
        <taxon>unclassified sequences</taxon>
        <taxon>metagenomes</taxon>
        <taxon>ecological metagenomes</taxon>
    </lineage>
</organism>
<keyword evidence="3" id="KW-0804">Transcription</keyword>
<dbReference type="PANTHER" id="PTHR44846">
    <property type="entry name" value="MANNOSYL-D-GLYCERATE TRANSPORT/METABOLISM SYSTEM REPRESSOR MNGR-RELATED"/>
    <property type="match status" value="1"/>
</dbReference>
<comment type="caution">
    <text evidence="5">The sequence shown here is derived from an EMBL/GenBank/DDBJ whole genome shotgun (WGS) entry which is preliminary data.</text>
</comment>
<reference evidence="5" key="1">
    <citation type="submission" date="2019-08" db="EMBL/GenBank/DDBJ databases">
        <authorList>
            <person name="Kucharzyk K."/>
            <person name="Murdoch R.W."/>
            <person name="Higgins S."/>
            <person name="Loffler F."/>
        </authorList>
    </citation>
    <scope>NUCLEOTIDE SEQUENCE</scope>
</reference>
<dbReference type="SUPFAM" id="SSF46785">
    <property type="entry name" value="Winged helix' DNA-binding domain"/>
    <property type="match status" value="1"/>
</dbReference>
<keyword evidence="1" id="KW-0805">Transcription regulation</keyword>
<proteinExistence type="predicted"/>
<evidence type="ECO:0000313" key="5">
    <source>
        <dbReference type="EMBL" id="MPM58487.1"/>
    </source>
</evidence>
<accession>A0A645AZ96</accession>
<gene>
    <name evidence="5" type="ORF">SDC9_105318</name>
</gene>
<evidence type="ECO:0000256" key="3">
    <source>
        <dbReference type="ARBA" id="ARBA00023163"/>
    </source>
</evidence>
<dbReference type="AlphaFoldDB" id="A0A645AZ96"/>
<dbReference type="EMBL" id="VSSQ01016789">
    <property type="protein sequence ID" value="MPM58487.1"/>
    <property type="molecule type" value="Genomic_DNA"/>
</dbReference>
<evidence type="ECO:0000256" key="2">
    <source>
        <dbReference type="ARBA" id="ARBA00023125"/>
    </source>
</evidence>
<dbReference type="GO" id="GO:0003677">
    <property type="term" value="F:DNA binding"/>
    <property type="evidence" value="ECO:0007669"/>
    <property type="project" value="UniProtKB-KW"/>
</dbReference>
<dbReference type="InterPro" id="IPR050679">
    <property type="entry name" value="Bact_HTH_transcr_reg"/>
</dbReference>
<dbReference type="GO" id="GO:0045892">
    <property type="term" value="P:negative regulation of DNA-templated transcription"/>
    <property type="evidence" value="ECO:0007669"/>
    <property type="project" value="TreeGrafter"/>
</dbReference>
<dbReference type="InterPro" id="IPR000524">
    <property type="entry name" value="Tscrpt_reg_HTH_GntR"/>
</dbReference>
<dbReference type="Gene3D" id="1.10.10.10">
    <property type="entry name" value="Winged helix-like DNA-binding domain superfamily/Winged helix DNA-binding domain"/>
    <property type="match status" value="1"/>
</dbReference>
<dbReference type="Pfam" id="PF00392">
    <property type="entry name" value="GntR"/>
    <property type="match status" value="1"/>
</dbReference>
<sequence>MSEFDWGNFYKKMEEACKNRDFPDIPLYENIRRTLQAMIIRGEFPDGCQLPSDRELNINHITLGKAFNELRKCGLLVRSPAKGTFVRLPEETGGSPAEPFGRNLVSVIFDDVNTITFQSELFVAIHNNLNEYGMEMLFASFGGDSEKQYNGIRSVLVDPDCRGCIAWSIMSRDQVADLLRIKPKNFHLIILNGEFSGLEFDGVSYDTAGALRQMAEYYLRKKFARMAYLVPHKYLDLAKARLEQLDALLPSRDAMQVIPYSEKSEVDFAGYRDVPLIAFNTSVLWHLYQNLCQSGIASKWHTPVAVPCNRSDLMPPLPLLKMIFPAEELGVLAVEALTARLNGNRGGYQKQLVKGVIHEPVGRQNIIQLTP</sequence>
<protein>
    <recommendedName>
        <fullName evidence="4">HTH gntR-type domain-containing protein</fullName>
    </recommendedName>
</protein>
<dbReference type="Gene3D" id="3.40.50.2300">
    <property type="match status" value="2"/>
</dbReference>
<evidence type="ECO:0000259" key="4">
    <source>
        <dbReference type="SMART" id="SM00345"/>
    </source>
</evidence>
<dbReference type="SUPFAM" id="SSF53822">
    <property type="entry name" value="Periplasmic binding protein-like I"/>
    <property type="match status" value="1"/>
</dbReference>
<dbReference type="InterPro" id="IPR028082">
    <property type="entry name" value="Peripla_BP_I"/>
</dbReference>
<dbReference type="CDD" id="cd07377">
    <property type="entry name" value="WHTH_GntR"/>
    <property type="match status" value="1"/>
</dbReference>